<keyword evidence="3" id="KW-1185">Reference proteome</keyword>
<dbReference type="EMBL" id="ML979134">
    <property type="protein sequence ID" value="KAF1917612.1"/>
    <property type="molecule type" value="Genomic_DNA"/>
</dbReference>
<sequence length="77" mass="8603">MGCEYFFSFQILIDVIMLIAVFTWVAVLAVHLPNPSYGVVFSIAHLARHASTAPLFNRCTTGKAVCFRYESFNAGRD</sequence>
<keyword evidence="1" id="KW-0812">Transmembrane</keyword>
<reference evidence="2" key="1">
    <citation type="journal article" date="2020" name="Stud. Mycol.">
        <title>101 Dothideomycetes genomes: a test case for predicting lifestyles and emergence of pathogens.</title>
        <authorList>
            <person name="Haridas S."/>
            <person name="Albert R."/>
            <person name="Binder M."/>
            <person name="Bloem J."/>
            <person name="Labutti K."/>
            <person name="Salamov A."/>
            <person name="Andreopoulos B."/>
            <person name="Baker S."/>
            <person name="Barry K."/>
            <person name="Bills G."/>
            <person name="Bluhm B."/>
            <person name="Cannon C."/>
            <person name="Castanera R."/>
            <person name="Culley D."/>
            <person name="Daum C."/>
            <person name="Ezra D."/>
            <person name="Gonzalez J."/>
            <person name="Henrissat B."/>
            <person name="Kuo A."/>
            <person name="Liang C."/>
            <person name="Lipzen A."/>
            <person name="Lutzoni F."/>
            <person name="Magnuson J."/>
            <person name="Mondo S."/>
            <person name="Nolan M."/>
            <person name="Ohm R."/>
            <person name="Pangilinan J."/>
            <person name="Park H.-J."/>
            <person name="Ramirez L."/>
            <person name="Alfaro M."/>
            <person name="Sun H."/>
            <person name="Tritt A."/>
            <person name="Yoshinaga Y."/>
            <person name="Zwiers L.-H."/>
            <person name="Turgeon B."/>
            <person name="Goodwin S."/>
            <person name="Spatafora J."/>
            <person name="Crous P."/>
            <person name="Grigoriev I."/>
        </authorList>
    </citation>
    <scope>NUCLEOTIDE SEQUENCE</scope>
    <source>
        <strain evidence="2">HMLAC05119</strain>
    </source>
</reference>
<organism evidence="2 3">
    <name type="scientific">Ampelomyces quisqualis</name>
    <name type="common">Powdery mildew agent</name>
    <dbReference type="NCBI Taxonomy" id="50730"/>
    <lineage>
        <taxon>Eukaryota</taxon>
        <taxon>Fungi</taxon>
        <taxon>Dikarya</taxon>
        <taxon>Ascomycota</taxon>
        <taxon>Pezizomycotina</taxon>
        <taxon>Dothideomycetes</taxon>
        <taxon>Pleosporomycetidae</taxon>
        <taxon>Pleosporales</taxon>
        <taxon>Pleosporineae</taxon>
        <taxon>Phaeosphaeriaceae</taxon>
        <taxon>Ampelomyces</taxon>
    </lineage>
</organism>
<feature type="transmembrane region" description="Helical" evidence="1">
    <location>
        <begin position="12"/>
        <end position="32"/>
    </location>
</feature>
<dbReference type="Proteomes" id="UP000800096">
    <property type="component" value="Unassembled WGS sequence"/>
</dbReference>
<keyword evidence="1" id="KW-0472">Membrane</keyword>
<evidence type="ECO:0000313" key="3">
    <source>
        <dbReference type="Proteomes" id="UP000800096"/>
    </source>
</evidence>
<dbReference type="AlphaFoldDB" id="A0A6A5QQH6"/>
<name>A0A6A5QQH6_AMPQU</name>
<proteinExistence type="predicted"/>
<keyword evidence="1" id="KW-1133">Transmembrane helix</keyword>
<gene>
    <name evidence="2" type="ORF">BDU57DRAFT_513957</name>
</gene>
<protein>
    <submittedName>
        <fullName evidence="2">Uncharacterized protein</fullName>
    </submittedName>
</protein>
<accession>A0A6A5QQH6</accession>
<evidence type="ECO:0000256" key="1">
    <source>
        <dbReference type="SAM" id="Phobius"/>
    </source>
</evidence>
<evidence type="ECO:0000313" key="2">
    <source>
        <dbReference type="EMBL" id="KAF1917612.1"/>
    </source>
</evidence>